<evidence type="ECO:0000313" key="1">
    <source>
        <dbReference type="Proteomes" id="UP000887580"/>
    </source>
</evidence>
<proteinExistence type="predicted"/>
<sequence length="103" mass="12057">MVYKLSSNNRPYSLLTNTGGKEGRLIKSYSTLNVTRCANDRPYWHACPPTYGFTNILNTYPTPYQTSNFFRPGQSAPTSYYGSRIQAYAAPLFYRRKYYNYRY</sequence>
<dbReference type="WBParaSite" id="PS1159_v2.g18651.t1">
    <property type="protein sequence ID" value="PS1159_v2.g18651.t1"/>
    <property type="gene ID" value="PS1159_v2.g18651"/>
</dbReference>
<protein>
    <submittedName>
        <fullName evidence="2">Uncharacterized protein</fullName>
    </submittedName>
</protein>
<dbReference type="Proteomes" id="UP000887580">
    <property type="component" value="Unplaced"/>
</dbReference>
<evidence type="ECO:0000313" key="2">
    <source>
        <dbReference type="WBParaSite" id="PS1159_v2.g18651.t1"/>
    </source>
</evidence>
<reference evidence="2" key="1">
    <citation type="submission" date="2022-11" db="UniProtKB">
        <authorList>
            <consortium name="WormBaseParasite"/>
        </authorList>
    </citation>
    <scope>IDENTIFICATION</scope>
</reference>
<organism evidence="1 2">
    <name type="scientific">Panagrolaimus sp. PS1159</name>
    <dbReference type="NCBI Taxonomy" id="55785"/>
    <lineage>
        <taxon>Eukaryota</taxon>
        <taxon>Metazoa</taxon>
        <taxon>Ecdysozoa</taxon>
        <taxon>Nematoda</taxon>
        <taxon>Chromadorea</taxon>
        <taxon>Rhabditida</taxon>
        <taxon>Tylenchina</taxon>
        <taxon>Panagrolaimomorpha</taxon>
        <taxon>Panagrolaimoidea</taxon>
        <taxon>Panagrolaimidae</taxon>
        <taxon>Panagrolaimus</taxon>
    </lineage>
</organism>
<accession>A0AC35FLA7</accession>
<name>A0AC35FLA7_9BILA</name>